<evidence type="ECO:0000256" key="2">
    <source>
        <dbReference type="ARBA" id="ARBA00004286"/>
    </source>
</evidence>
<sequence>MADQDFLIPISKEDLTVDDTPGQYVAEVLPIRQLPYKVRELEKDVKSKDALLILGHFDTVYSLLCHFRSAGQEVKNSVWDLMLKVLEEQCQVLPTVLVDHASDKRICKQHLNSLKMICYLVCQLMQSFQAEASQPSTVPKKKGKPQKKADRKNDWDWDGERDHAVLVLCQLVKLNLAKLWDPPVMEDDFVSLITSTCYKLLENADIVHQRNKETRITIFHIMAIMAKKYNNDLSASLKIIQMLQHFEHLGVPLAHAVEIFVKEYGLKDTVNEIMREIGRMDPKELARDNSATRSYAVFMVELAGRVPDAVLPCISVLLCHLDEESYSMRNAVLGVMGELLLHMLTAEQQDNKLKSTRDQFLDRLEDHIHDVNAFVRSKVLQIWLRICNENAIPLPRQHELLKLVSGRLEDKSSNVRKAAIQLLGAYLKCNPFAAKLSLGELEERLKKETNKLKEILPETDAEENKEGNQLLSEAKERWNAMEERVLEAAAQVLTCNDSMEQELPQDAQFAIADDDSEDTVIGRICSLLNEEKFEEAVKLLQAAADAFPGSPRLQRARNTDSQSDEASLDVSQQQADMENYAAVLSNLFIESLVPSLVEEAVEQRKETQLEGDNQPVVNEVTKQQVLVQYLQIVDFVKNGEIENSVIQMLWERFAMKIPGTTQDESKAALKLLAMAAGAVVEIVKSNIDILIEEGFGKRAENDFELATDACVALMKMAGGQKVKAGSLAPPCRFDAEHEMFSRLSNLLVKGITNLSDRHYIPLAQQGVSLIYKLAEHPDRLCGAILKQVMEEIVCRDETDNDSNDDVGSSGVLSEATRINPSHLCRLIVVVGQVALKQLVHVDSAVTSELKRRRAIQEEVNSKKKQPHRRKSSLPGDGSKTKESTGDMIEDEMGLTGAVTDDVEADYVRKVCDKEIVTGDNLLAQFAPLVVAICTNPGEYAHEELQTAAALSLAQFMIVSSEFCEEHLQLLFTILEKSTHPTIRGNTIVAIGDLTFRFPNLIEPWTTHLYARLRDESSQVRRNTVMVLTHLILNDMVKVKGQLSELTLCLSDVDERVASLTKLFFHELSKKGNAVYNILPDVISRLSDPDAGVPEEQFRNIMSYLFSFIQKDKQLEGLVEKLCHRFRATRSDRQWHDLAYCLSLLSYGERSIRKLLENFSCFADKLADDDVYACLSSIVDATRKYAKVELKNVLDELADRLHECHVKGLDEGQVADKAAKHSQAAPKSQKKRGSKRAPARTPLRNKWSSDEEDGDFAPRSTRPVRQRKPVRAVTFSSDEENDDDVFPGSQEAYYLCVIVADSSTRFELMV</sequence>
<evidence type="ECO:0000259" key="12">
    <source>
        <dbReference type="Pfam" id="PF12717"/>
    </source>
</evidence>
<dbReference type="Pfam" id="PF12922">
    <property type="entry name" value="Cnd1_N"/>
    <property type="match status" value="1"/>
</dbReference>
<organism evidence="14 15">
    <name type="scientific">Priapulus caudatus</name>
    <name type="common">Priapulid worm</name>
    <dbReference type="NCBI Taxonomy" id="37621"/>
    <lineage>
        <taxon>Eukaryota</taxon>
        <taxon>Metazoa</taxon>
        <taxon>Ecdysozoa</taxon>
        <taxon>Scalidophora</taxon>
        <taxon>Priapulida</taxon>
        <taxon>Priapulimorpha</taxon>
        <taxon>Priapulimorphida</taxon>
        <taxon>Priapulidae</taxon>
        <taxon>Priapulus</taxon>
    </lineage>
</organism>
<feature type="region of interest" description="Disordered" evidence="11">
    <location>
        <begin position="1214"/>
        <end position="1283"/>
    </location>
</feature>
<feature type="compositionally biased region" description="Basic residues" evidence="11">
    <location>
        <begin position="1227"/>
        <end position="1237"/>
    </location>
</feature>
<gene>
    <name evidence="15" type="primary">LOC106811978</name>
</gene>
<comment type="subcellular location">
    <subcellularLocation>
        <location evidence="2">Chromosome</location>
    </subcellularLocation>
    <subcellularLocation>
        <location evidence="1">Nucleus</location>
    </subcellularLocation>
</comment>
<evidence type="ECO:0000256" key="11">
    <source>
        <dbReference type="SAM" id="MobiDB-lite"/>
    </source>
</evidence>
<evidence type="ECO:0000256" key="10">
    <source>
        <dbReference type="PIRNR" id="PIRNR017127"/>
    </source>
</evidence>
<dbReference type="RefSeq" id="XP_014671209.1">
    <property type="nucleotide sequence ID" value="XM_014815723.1"/>
</dbReference>
<evidence type="ECO:0000256" key="5">
    <source>
        <dbReference type="ARBA" id="ARBA00022618"/>
    </source>
</evidence>
<proteinExistence type="inferred from homology"/>
<evidence type="ECO:0000256" key="9">
    <source>
        <dbReference type="ARBA" id="ARBA00023306"/>
    </source>
</evidence>
<keyword evidence="8" id="KW-0539">Nucleus</keyword>
<keyword evidence="5 10" id="KW-0132">Cell division</keyword>
<feature type="compositionally biased region" description="Basic residues" evidence="11">
    <location>
        <begin position="862"/>
        <end position="871"/>
    </location>
</feature>
<evidence type="ECO:0000256" key="8">
    <source>
        <dbReference type="ARBA" id="ARBA00023242"/>
    </source>
</evidence>
<feature type="domain" description="Condensin complex subunit 1 N-terminal" evidence="13">
    <location>
        <begin position="73"/>
        <end position="234"/>
    </location>
</feature>
<evidence type="ECO:0000259" key="13">
    <source>
        <dbReference type="Pfam" id="PF12922"/>
    </source>
</evidence>
<dbReference type="InterPro" id="IPR011989">
    <property type="entry name" value="ARM-like"/>
</dbReference>
<reference evidence="15" key="1">
    <citation type="submission" date="2025-08" db="UniProtKB">
        <authorList>
            <consortium name="RefSeq"/>
        </authorList>
    </citation>
    <scope>IDENTIFICATION</scope>
</reference>
<feature type="region of interest" description="Disordered" evidence="11">
    <location>
        <begin position="855"/>
        <end position="888"/>
    </location>
</feature>
<dbReference type="Pfam" id="PF12717">
    <property type="entry name" value="Cnd1"/>
    <property type="match status" value="1"/>
</dbReference>
<keyword evidence="7 10" id="KW-0226">DNA condensation</keyword>
<feature type="domain" description="Condensin complex subunit 1 C-terminal" evidence="12">
    <location>
        <begin position="981"/>
        <end position="1142"/>
    </location>
</feature>
<evidence type="ECO:0000313" key="15">
    <source>
        <dbReference type="RefSeq" id="XP_014671209.1"/>
    </source>
</evidence>
<comment type="function">
    <text evidence="10">Regulatory subunit of the condensin complex, a complex required for conversion of interphase chromatin into mitotic-like condense chromosomes. The condensin complex probably introduces positive supercoils into relaxed DNA in the presence of type I topoisomerases and converts nicked DNA into positive knotted forms in the presence of type II topoisomerases.</text>
</comment>
<dbReference type="Pfam" id="PF20168">
    <property type="entry name" value="PDS5"/>
    <property type="match status" value="1"/>
</dbReference>
<evidence type="ECO:0000256" key="3">
    <source>
        <dbReference type="ARBA" id="ARBA00009606"/>
    </source>
</evidence>
<keyword evidence="9 10" id="KW-0131">Cell cycle</keyword>
<keyword evidence="14" id="KW-1185">Reference proteome</keyword>
<comment type="similarity">
    <text evidence="3 10">Belongs to the CND1 (condensin subunit 1) family.</text>
</comment>
<evidence type="ECO:0000256" key="6">
    <source>
        <dbReference type="ARBA" id="ARBA00022776"/>
    </source>
</evidence>
<keyword evidence="6 10" id="KW-0498">Mitosis</keyword>
<dbReference type="PANTHER" id="PTHR14222:SF2">
    <property type="entry name" value="CONDENSIN COMPLEX SUBUNIT 1"/>
    <property type="match status" value="1"/>
</dbReference>
<dbReference type="InterPro" id="IPR032682">
    <property type="entry name" value="Cnd1_C"/>
</dbReference>
<evidence type="ECO:0000256" key="7">
    <source>
        <dbReference type="ARBA" id="ARBA00023067"/>
    </source>
</evidence>
<evidence type="ECO:0000313" key="14">
    <source>
        <dbReference type="Proteomes" id="UP000695022"/>
    </source>
</evidence>
<dbReference type="Gene3D" id="1.25.10.10">
    <property type="entry name" value="Leucine-rich Repeat Variant"/>
    <property type="match status" value="2"/>
</dbReference>
<dbReference type="InterPro" id="IPR016024">
    <property type="entry name" value="ARM-type_fold"/>
</dbReference>
<evidence type="ECO:0000256" key="1">
    <source>
        <dbReference type="ARBA" id="ARBA00004123"/>
    </source>
</evidence>
<protein>
    <recommendedName>
        <fullName evidence="10">Condensin complex subunit 1</fullName>
    </recommendedName>
</protein>
<name>A0ABM1EG88_PRICU</name>
<accession>A0ABM1EG88</accession>
<dbReference type="Proteomes" id="UP000695022">
    <property type="component" value="Unplaced"/>
</dbReference>
<dbReference type="PANTHER" id="PTHR14222">
    <property type="entry name" value="CONDENSIN"/>
    <property type="match status" value="1"/>
</dbReference>
<dbReference type="SUPFAM" id="SSF48371">
    <property type="entry name" value="ARM repeat"/>
    <property type="match status" value="1"/>
</dbReference>
<dbReference type="PIRSF" id="PIRSF017127">
    <property type="entry name" value="Condensin_D2"/>
    <property type="match status" value="1"/>
</dbReference>
<keyword evidence="4" id="KW-0158">Chromosome</keyword>
<dbReference type="GeneID" id="106811978"/>
<evidence type="ECO:0000256" key="4">
    <source>
        <dbReference type="ARBA" id="ARBA00022454"/>
    </source>
</evidence>
<dbReference type="InterPro" id="IPR024324">
    <property type="entry name" value="Condensin_cplx_su1_N"/>
</dbReference>
<dbReference type="InterPro" id="IPR007673">
    <property type="entry name" value="Condensin_cplx_su1"/>
</dbReference>
<dbReference type="InterPro" id="IPR026971">
    <property type="entry name" value="CND1/NCAPD3"/>
</dbReference>
<feature type="region of interest" description="Disordered" evidence="11">
    <location>
        <begin position="134"/>
        <end position="155"/>
    </location>
</feature>